<dbReference type="EMBL" id="HBGA01119271">
    <property type="protein sequence ID" value="CAD9033160.1"/>
    <property type="molecule type" value="Transcribed_RNA"/>
</dbReference>
<name>A0A6U8K0W7_9EUGL</name>
<proteinExistence type="predicted"/>
<dbReference type="AlphaFoldDB" id="A0A6U8K0W7"/>
<evidence type="ECO:0000313" key="1">
    <source>
        <dbReference type="EMBL" id="CAD9033156.1"/>
    </source>
</evidence>
<reference evidence="3" key="1">
    <citation type="submission" date="2021-01" db="EMBL/GenBank/DDBJ databases">
        <authorList>
            <person name="Corre E."/>
            <person name="Pelletier E."/>
            <person name="Niang G."/>
            <person name="Scheremetjew M."/>
            <person name="Finn R."/>
            <person name="Kale V."/>
            <person name="Holt S."/>
            <person name="Cochrane G."/>
            <person name="Meng A."/>
            <person name="Brown T."/>
            <person name="Cohen L."/>
        </authorList>
    </citation>
    <scope>NUCLEOTIDE SEQUENCE</scope>
    <source>
        <strain evidence="3">NIES-381</strain>
    </source>
</reference>
<evidence type="ECO:0000313" key="3">
    <source>
        <dbReference type="EMBL" id="CAD9033160.1"/>
    </source>
</evidence>
<accession>A0A6U8K0W7</accession>
<protein>
    <submittedName>
        <fullName evidence="3">Uncharacterized protein</fullName>
    </submittedName>
</protein>
<gene>
    <name evidence="1" type="ORF">EGYM00392_LOCUS44300</name>
    <name evidence="2" type="ORF">EGYM00392_LOCUS44301</name>
    <name evidence="3" type="ORF">EGYM00392_LOCUS44304</name>
</gene>
<dbReference type="EMBL" id="HBGA01119263">
    <property type="protein sequence ID" value="CAD9033156.1"/>
    <property type="molecule type" value="Transcribed_RNA"/>
</dbReference>
<sequence length="122" mass="13737">MSPQCFTSTSATRGPCIVYTLNAPFRDLNKQFCNDPQPNPTLRSGAHKWSPRHQHMLRWQNSRLMSLLNIPFPRWLIGRLRTTCDALKQPMHPYSAHCGPCFVCCGKAGVQHGDISMPTTGL</sequence>
<organism evidence="3">
    <name type="scientific">Eutreptiella gymnastica</name>
    <dbReference type="NCBI Taxonomy" id="73025"/>
    <lineage>
        <taxon>Eukaryota</taxon>
        <taxon>Discoba</taxon>
        <taxon>Euglenozoa</taxon>
        <taxon>Euglenida</taxon>
        <taxon>Spirocuta</taxon>
        <taxon>Euglenophyceae</taxon>
        <taxon>Eutreptiales</taxon>
        <taxon>Eutreptiaceae</taxon>
        <taxon>Eutreptiella</taxon>
    </lineage>
</organism>
<dbReference type="EMBL" id="HBGA01119264">
    <property type="protein sequence ID" value="CAD9033157.1"/>
    <property type="molecule type" value="Transcribed_RNA"/>
</dbReference>
<evidence type="ECO:0000313" key="2">
    <source>
        <dbReference type="EMBL" id="CAD9033157.1"/>
    </source>
</evidence>